<evidence type="ECO:0000313" key="2">
    <source>
        <dbReference type="EMBL" id="RHA75700.1"/>
    </source>
</evidence>
<protein>
    <recommendedName>
        <fullName evidence="1">Carbohydrate-binding domain-containing protein</fullName>
    </recommendedName>
</protein>
<gene>
    <name evidence="2" type="ORF">DW921_07810</name>
</gene>
<proteinExistence type="predicted"/>
<dbReference type="InterPro" id="IPR010502">
    <property type="entry name" value="Carb-bd_dom_fam9"/>
</dbReference>
<feature type="domain" description="Carbohydrate-binding" evidence="1">
    <location>
        <begin position="17"/>
        <end position="214"/>
    </location>
</feature>
<dbReference type="GO" id="GO:0016052">
    <property type="term" value="P:carbohydrate catabolic process"/>
    <property type="evidence" value="ECO:0007669"/>
    <property type="project" value="InterPro"/>
</dbReference>
<reference evidence="2 3" key="1">
    <citation type="submission" date="2018-08" db="EMBL/GenBank/DDBJ databases">
        <title>A genome reference for cultivated species of the human gut microbiota.</title>
        <authorList>
            <person name="Zou Y."/>
            <person name="Xue W."/>
            <person name="Luo G."/>
        </authorList>
    </citation>
    <scope>NUCLEOTIDE SEQUENCE [LARGE SCALE GENOMIC DNA]</scope>
    <source>
        <strain evidence="2 3">AM42-38</strain>
    </source>
</reference>
<dbReference type="Proteomes" id="UP000283855">
    <property type="component" value="Unassembled WGS sequence"/>
</dbReference>
<accession>A0A413SZW6</accession>
<dbReference type="AlphaFoldDB" id="A0A413SZW6"/>
<dbReference type="RefSeq" id="WP_118400401.1">
    <property type="nucleotide sequence ID" value="NZ_CABJGD010000014.1"/>
</dbReference>
<name>A0A413SZW6_9BACT</name>
<dbReference type="GO" id="GO:0030246">
    <property type="term" value="F:carbohydrate binding"/>
    <property type="evidence" value="ECO:0007669"/>
    <property type="project" value="InterPro"/>
</dbReference>
<dbReference type="GO" id="GO:0004553">
    <property type="term" value="F:hydrolase activity, hydrolyzing O-glycosyl compounds"/>
    <property type="evidence" value="ECO:0007669"/>
    <property type="project" value="InterPro"/>
</dbReference>
<evidence type="ECO:0000259" key="1">
    <source>
        <dbReference type="Pfam" id="PF16011"/>
    </source>
</evidence>
<sequence length="216" mass="24575">MKNLEIKKISGFTTAQEIPALLDREGVEFQPIDTVNWPEYPYKPEVKFRVAHTGDYILIHYTVTEASVRAVAPHDGGRVWEDACCEFFLQPETGEPVYYNFECNCAGTLLLNCGRVGDRHPAPENIMQQVLRWASLGREPFEERIGTCSWQLALAIPAAAVFNHSVKDFSGLHMRANFYKCGDLLQTPHFLSWNPIQLPKPCFHCPEFFGNIHFGE</sequence>
<dbReference type="EMBL" id="QSFT01000014">
    <property type="protein sequence ID" value="RHA75700.1"/>
    <property type="molecule type" value="Genomic_DNA"/>
</dbReference>
<dbReference type="CDD" id="cd09620">
    <property type="entry name" value="CBM9_like_3"/>
    <property type="match status" value="1"/>
</dbReference>
<dbReference type="SUPFAM" id="SSF49344">
    <property type="entry name" value="CBD9-like"/>
    <property type="match status" value="1"/>
</dbReference>
<comment type="caution">
    <text evidence="2">The sequence shown here is derived from an EMBL/GenBank/DDBJ whole genome shotgun (WGS) entry which is preliminary data.</text>
</comment>
<dbReference type="Gene3D" id="2.60.40.1190">
    <property type="match status" value="1"/>
</dbReference>
<evidence type="ECO:0000313" key="3">
    <source>
        <dbReference type="Proteomes" id="UP000283855"/>
    </source>
</evidence>
<dbReference type="Pfam" id="PF16011">
    <property type="entry name" value="CBM9_2"/>
    <property type="match status" value="1"/>
</dbReference>
<organism evidence="2 3">
    <name type="scientific">Phocaeicola coprophilus</name>
    <dbReference type="NCBI Taxonomy" id="387090"/>
    <lineage>
        <taxon>Bacteria</taxon>
        <taxon>Pseudomonadati</taxon>
        <taxon>Bacteroidota</taxon>
        <taxon>Bacteroidia</taxon>
        <taxon>Bacteroidales</taxon>
        <taxon>Bacteroidaceae</taxon>
        <taxon>Phocaeicola</taxon>
    </lineage>
</organism>